<keyword evidence="3" id="KW-1185">Reference proteome</keyword>
<dbReference type="InterPro" id="IPR015943">
    <property type="entry name" value="WD40/YVTN_repeat-like_dom_sf"/>
</dbReference>
<protein>
    <submittedName>
        <fullName evidence="2">Uncharacterized protein</fullName>
    </submittedName>
</protein>
<organism evidence="2 3">
    <name type="scientific">Echinostoma caproni</name>
    <dbReference type="NCBI Taxonomy" id="27848"/>
    <lineage>
        <taxon>Eukaryota</taxon>
        <taxon>Metazoa</taxon>
        <taxon>Spiralia</taxon>
        <taxon>Lophotrochozoa</taxon>
        <taxon>Platyhelminthes</taxon>
        <taxon>Trematoda</taxon>
        <taxon>Digenea</taxon>
        <taxon>Plagiorchiida</taxon>
        <taxon>Echinostomata</taxon>
        <taxon>Echinostomatoidea</taxon>
        <taxon>Echinostomatidae</taxon>
        <taxon>Echinostoma</taxon>
    </lineage>
</organism>
<dbReference type="SUPFAM" id="SSF50998">
    <property type="entry name" value="Quinoprotein alcohol dehydrogenase-like"/>
    <property type="match status" value="1"/>
</dbReference>
<evidence type="ECO:0000256" key="1">
    <source>
        <dbReference type="SAM" id="MobiDB-lite"/>
    </source>
</evidence>
<reference evidence="2 3" key="1">
    <citation type="submission" date="2018-11" db="EMBL/GenBank/DDBJ databases">
        <authorList>
            <consortium name="Pathogen Informatics"/>
        </authorList>
    </citation>
    <scope>NUCLEOTIDE SEQUENCE [LARGE SCALE GENOMIC DNA]</scope>
    <source>
        <strain evidence="2 3">Egypt</strain>
    </source>
</reference>
<name>A0A3P8KNA8_9TREM</name>
<sequence length="344" mass="37431">MTSAVVARYFALDGDVDDQDGHTGSGRKRAASGQKWREFRPLEPAFPTAGNTPVGGSNSVREWFTLPAASCLAFTPNAASLVLVTRSTDELCAVALDTGKKRWRCKLEQDGDASVSAHAMAVSNQPIGKLGYLIAIGCSDGRVRIHSSEDGRLLFVCPCVSSKSGHPPLPARLAFAPGPDCKLAVIYTNNQLTEWSLLPHSEASRPEEQRADESTMEDQTAGKTLRGTLNPWLARFWRVMGEEFSTAFGSIHSLAYLNAQTWLMASDRYVIQLKKGSYAPGGIKKRVSDGSKPELDSCFLFTSQFESILQVNALNEHELALVSVHSAAIAQRLTAPLQRKFFGL</sequence>
<dbReference type="Proteomes" id="UP000272942">
    <property type="component" value="Unassembled WGS sequence"/>
</dbReference>
<dbReference type="InterPro" id="IPR011047">
    <property type="entry name" value="Quinoprotein_ADH-like_sf"/>
</dbReference>
<dbReference type="EMBL" id="UZAN01045499">
    <property type="protein sequence ID" value="VDP82733.1"/>
    <property type="molecule type" value="Genomic_DNA"/>
</dbReference>
<dbReference type="AlphaFoldDB" id="A0A3P8KNA8"/>
<feature type="region of interest" description="Disordered" evidence="1">
    <location>
        <begin position="199"/>
        <end position="221"/>
    </location>
</feature>
<dbReference type="OrthoDB" id="8883818at2759"/>
<evidence type="ECO:0000313" key="3">
    <source>
        <dbReference type="Proteomes" id="UP000272942"/>
    </source>
</evidence>
<feature type="compositionally biased region" description="Basic and acidic residues" evidence="1">
    <location>
        <begin position="202"/>
        <end position="213"/>
    </location>
</feature>
<gene>
    <name evidence="2" type="ORF">ECPE_LOCUS8083</name>
</gene>
<accession>A0A3P8KNA8</accession>
<proteinExistence type="predicted"/>
<evidence type="ECO:0000313" key="2">
    <source>
        <dbReference type="EMBL" id="VDP82733.1"/>
    </source>
</evidence>
<dbReference type="Gene3D" id="2.130.10.10">
    <property type="entry name" value="YVTN repeat-like/Quinoprotein amine dehydrogenase"/>
    <property type="match status" value="1"/>
</dbReference>